<feature type="compositionally biased region" description="Low complexity" evidence="5">
    <location>
        <begin position="1825"/>
        <end position="1840"/>
    </location>
</feature>
<gene>
    <name evidence="8" type="ORF">IF1G_01439</name>
</gene>
<dbReference type="EMBL" id="SPUK01000002">
    <property type="protein sequence ID" value="TQV99224.1"/>
    <property type="molecule type" value="Genomic_DNA"/>
</dbReference>
<dbReference type="PROSITE" id="PS00138">
    <property type="entry name" value="SUBTILASE_SER"/>
    <property type="match status" value="1"/>
</dbReference>
<evidence type="ECO:0000313" key="8">
    <source>
        <dbReference type="EMBL" id="TQV99224.1"/>
    </source>
</evidence>
<name>A0A545VBY5_9HYPO</name>
<dbReference type="InterPro" id="IPR036852">
    <property type="entry name" value="Peptidase_S8/S53_dom_sf"/>
</dbReference>
<dbReference type="CDD" id="cd23668">
    <property type="entry name" value="GH55_beta13glucanase-like"/>
    <property type="match status" value="1"/>
</dbReference>
<feature type="active site" description="Charge relay system" evidence="4">
    <location>
        <position position="1452"/>
    </location>
</feature>
<dbReference type="GO" id="GO:0006508">
    <property type="term" value="P:proteolysis"/>
    <property type="evidence" value="ECO:0007669"/>
    <property type="project" value="UniProtKB-KW"/>
</dbReference>
<sequence>MSNLRNNKTIRGGYKFNSTRALVEAYGGYINSGKVDKCSASSDYWLPQLAALGSQPLAGSGYKFYRNVADYGADCTGTTDASEAINAAISDGKRCGQDCGNDFTQGAIIYFPPGTYLVCTPIIQLYYTQFIGDALNPPTIQGCSNFSGIALVDTDPYIPGASGNEWYINQNQFFRQIRNFVFDLTLMPMSTDVDNQPLVPTGIHWQVAQATSLQNLVFKMPNATSSQNTTAVGIFSENGSGGFVSDLKFNGGSIGWRAGSQQYTARNLEFNGCLTAVQMVWDWGWIWQNVNINGGAIGFNISGIGGSTGQGIGSISVLDSSITGVPVGILTNSATNAPDIVLDNVYVKDVGVVVQADKGDALLKTSGTIDLWTVGKVYNGSHGSYVTGSTKTPAKAKSLLDDKGKLYVRSRPQYEKNAVGDFSVATKDGGCKNDGTGDQSSCLNKFLASAVSDKKIAYFPAGIYQIGGTILIPTGSRVQGASWSQIQGSGAYFSDMANPKVMVQVGNAGEIGTVEIVEMLFSVRGNTAGAILMEWNTAGQKPGDAAMWDSHFRVGGAAGSDLGIDNCPIRQFKEQCIAATLMFHVTKQAAGYFENVWAWVADHDNDMNVTDEPNPAANQISVYGARGMLIESQGPSWFYGTGSEHSVLYNYQVSGATDIYMGHIQTETPYYQPNPIAPAPFAANLAKGFPNDPDFSKCKGNTACAASWGLRVIDSKAVTIHGAGLYSFFQDNYQDCLDTHNCQEHVLEVTGSYDVVVFNLFTVAISKIAIGIDSSVIYQNDSNQRGFTSEDSVWVPLPGVDNVNEVYVGTEVWTQPVVSCTTSSCLLIFPTSSLPSPTTIHPGTYPTSFEYGGMSTVTIDGRETVSFVTTTITTTLTVPDITVTGMSYSNYNISSGSTNIVVSPSVNLPPVSIPLPDGSGKTTTRVVPIPPWPRILSGPSASNIGPGPTDAPNSTFYQGITSTVTISGPTVTTVSFPGTVTPSTIVCPPDDSITFATPSATFYTECTSTTTIVIGFNCPTTKVVTFLGPTTAPVAVDCSMVTRWTTTTPHVTTTSTSSTPLPVYVTWPPDVIFPITTKVDKPEPTGGGGTKEPCELWFFNICIIRDRNIIIGGWLWQLPPGIYPPGPPPPIIFPPGVSITGTLPPWPEITVGRDGQPTAKEKPSECETKSATLCSTGYVYSVTTTNGTPTTTETKTTSECGTVYGCEATDSSTTSRSTTTRTCTPTPQAAIATGLSGNSTNGTLENRAIHRRADACPELRAIVYPANPSNPAPVVVMLARANLNYQAVDANGFTAYYWVSNLPDKVFQQLKDSADVTLVYYYVEYNRANPLNPDREDAEAVRSAAVSLPLDESLLKRAVSSIREYWPPALMSLPPGLQWRTGNSVTRQGFKVFYNYYYDDSAGSGATVYTPGDGGVWQNHPEFASIQDQLSVFPRNCDYGYSGGDNARFSSHGSQVAAVVIGTQLGICKKCKLVYSNQKPPVPDGSASDPDSALYLQPREWYIDDLLSAWHSIHTKGSPQKSIINMSWGHTTPFFHYSLIRTMYRILREMDKDGITIVAASGNYAEHGRANVDTWPQLLADPNHPYAGQFREPGDNLGYLPNLIVVGAVDQWGGRAEFTQAGPLVQVYASGKNIFGPSSATDYDKALKGTSFAAPQVAALAAYLKQLKSIWQDDLNQASPAGPAAVKAMIIKLQREINAGRPVDNPENVVWNGMSGNTSCLTDYPHGGDPDGVCKDLPKDITTGNCGNSGHAKRDGGGGGGGGGSCTVGPRGSAVSVGVTTGPTVSPTCASSCGGFRCTDYWCNPQPTNDPPGYQDPKDPRSDGATAPTTTIGTTTSHTTAPPPPPTKSTGIALAAYTTCVRVGGPCAWQWEVYTLPDAKATSFDGCDAKAAIFTKVTSVAPAPTDGSTVGPFDVAGRKNCYVYNRAPPTFHCDGDGLKSCQGCAQDNTCLGSDSHSCGHNLPKGYFRDAYCYF</sequence>
<dbReference type="SUPFAM" id="SSF52743">
    <property type="entry name" value="Subtilisin-like"/>
    <property type="match status" value="1"/>
</dbReference>
<feature type="domain" description="Rhamnogalacturonase A/B/Epimerase-like pectate lyase" evidence="7">
    <location>
        <begin position="426"/>
        <end position="490"/>
    </location>
</feature>
<dbReference type="Proteomes" id="UP000315783">
    <property type="component" value="Unassembled WGS sequence"/>
</dbReference>
<dbReference type="InterPro" id="IPR024535">
    <property type="entry name" value="RHGA/B-epi-like_pectate_lyase"/>
</dbReference>
<comment type="caution">
    <text evidence="8">The sequence shown here is derived from an EMBL/GenBank/DDBJ whole genome shotgun (WGS) entry which is preliminary data.</text>
</comment>
<feature type="domain" description="Rhamnogalacturonase A/B/Epimerase-like pectate lyase" evidence="7">
    <location>
        <begin position="65"/>
        <end position="299"/>
    </location>
</feature>
<evidence type="ECO:0000313" key="9">
    <source>
        <dbReference type="Proteomes" id="UP000315783"/>
    </source>
</evidence>
<dbReference type="PROSITE" id="PS51892">
    <property type="entry name" value="SUBTILASE"/>
    <property type="match status" value="1"/>
</dbReference>
<evidence type="ECO:0000259" key="7">
    <source>
        <dbReference type="Pfam" id="PF12708"/>
    </source>
</evidence>
<evidence type="ECO:0000259" key="6">
    <source>
        <dbReference type="Pfam" id="PF00082"/>
    </source>
</evidence>
<dbReference type="InterPro" id="IPR012334">
    <property type="entry name" value="Pectin_lyas_fold"/>
</dbReference>
<evidence type="ECO:0000256" key="2">
    <source>
        <dbReference type="ARBA" id="ARBA00022801"/>
    </source>
</evidence>
<dbReference type="SUPFAM" id="SSF51126">
    <property type="entry name" value="Pectin lyase-like"/>
    <property type="match status" value="2"/>
</dbReference>
<dbReference type="Gene3D" id="2.160.20.10">
    <property type="entry name" value="Single-stranded right-handed beta-helix, Pectin lyase-like"/>
    <property type="match status" value="2"/>
</dbReference>
<dbReference type="Pfam" id="PF12708">
    <property type="entry name" value="Pect-lyase_RHGA_epim"/>
    <property type="match status" value="2"/>
</dbReference>
<feature type="active site" description="Charge relay system" evidence="4">
    <location>
        <position position="1651"/>
    </location>
</feature>
<proteinExistence type="inferred from homology"/>
<evidence type="ECO:0000256" key="1">
    <source>
        <dbReference type="ARBA" id="ARBA00022670"/>
    </source>
</evidence>
<protein>
    <submittedName>
        <fullName evidence="8">LysM domain-containing protein</fullName>
    </submittedName>
</protein>
<dbReference type="OrthoDB" id="1046782at2759"/>
<evidence type="ECO:0000256" key="4">
    <source>
        <dbReference type="PROSITE-ProRule" id="PRU01240"/>
    </source>
</evidence>
<dbReference type="PANTHER" id="PTHR33928">
    <property type="entry name" value="POLYGALACTURONASE QRT3"/>
    <property type="match status" value="1"/>
</dbReference>
<dbReference type="InterPro" id="IPR000209">
    <property type="entry name" value="Peptidase_S8/S53_dom"/>
</dbReference>
<evidence type="ECO:0000256" key="3">
    <source>
        <dbReference type="ARBA" id="ARBA00022825"/>
    </source>
</evidence>
<organism evidence="8 9">
    <name type="scientific">Cordyceps javanica</name>
    <dbReference type="NCBI Taxonomy" id="43265"/>
    <lineage>
        <taxon>Eukaryota</taxon>
        <taxon>Fungi</taxon>
        <taxon>Dikarya</taxon>
        <taxon>Ascomycota</taxon>
        <taxon>Pezizomycotina</taxon>
        <taxon>Sordariomycetes</taxon>
        <taxon>Hypocreomycetidae</taxon>
        <taxon>Hypocreales</taxon>
        <taxon>Cordycipitaceae</taxon>
        <taxon>Cordyceps</taxon>
    </lineage>
</organism>
<dbReference type="InterPro" id="IPR039279">
    <property type="entry name" value="QRT3-like"/>
</dbReference>
<dbReference type="InterPro" id="IPR023828">
    <property type="entry name" value="Peptidase_S8_Ser-AS"/>
</dbReference>
<comment type="similarity">
    <text evidence="4">Belongs to the peptidase S8 family.</text>
</comment>
<dbReference type="Pfam" id="PF00082">
    <property type="entry name" value="Peptidase_S8"/>
    <property type="match status" value="1"/>
</dbReference>
<reference evidence="8 9" key="1">
    <citation type="journal article" date="2019" name="Appl. Microbiol. Biotechnol.">
        <title>Genome sequence of Isaria javanica and comparative genome analysis insights into family S53 peptidase evolution in fungal entomopathogens.</title>
        <authorList>
            <person name="Lin R."/>
            <person name="Zhang X."/>
            <person name="Xin B."/>
            <person name="Zou M."/>
            <person name="Gao Y."/>
            <person name="Qin F."/>
            <person name="Hu Q."/>
            <person name="Xie B."/>
            <person name="Cheng X."/>
        </authorList>
    </citation>
    <scope>NUCLEOTIDE SEQUENCE [LARGE SCALE GENOMIC DNA]</scope>
    <source>
        <strain evidence="8 9">IJ1G</strain>
    </source>
</reference>
<feature type="region of interest" description="Disordered" evidence="5">
    <location>
        <begin position="1744"/>
        <end position="1764"/>
    </location>
</feature>
<accession>A0A545VBY5</accession>
<keyword evidence="1 4" id="KW-0645">Protease</keyword>
<dbReference type="InterPro" id="IPR011050">
    <property type="entry name" value="Pectin_lyase_fold/virulence"/>
</dbReference>
<feature type="region of interest" description="Disordered" evidence="5">
    <location>
        <begin position="1809"/>
        <end position="1848"/>
    </location>
</feature>
<evidence type="ECO:0000256" key="5">
    <source>
        <dbReference type="SAM" id="MobiDB-lite"/>
    </source>
</evidence>
<dbReference type="STRING" id="43265.A0A545VBY5"/>
<keyword evidence="2 4" id="KW-0378">Hydrolase</keyword>
<dbReference type="Gene3D" id="3.40.50.200">
    <property type="entry name" value="Peptidase S8/S53 domain"/>
    <property type="match status" value="1"/>
</dbReference>
<feature type="active site" description="Charge relay system" evidence="4">
    <location>
        <position position="1413"/>
    </location>
</feature>
<dbReference type="GO" id="GO:0004650">
    <property type="term" value="F:polygalacturonase activity"/>
    <property type="evidence" value="ECO:0007669"/>
    <property type="project" value="InterPro"/>
</dbReference>
<keyword evidence="9" id="KW-1185">Reference proteome</keyword>
<feature type="domain" description="Peptidase S8/S53" evidence="6">
    <location>
        <begin position="1413"/>
        <end position="1674"/>
    </location>
</feature>
<keyword evidence="3 4" id="KW-0720">Serine protease</keyword>
<dbReference type="PANTHER" id="PTHR33928:SF2">
    <property type="entry name" value="PECTATE LYASE SUPERFAMILY PROTEIN DOMAIN-CONTAINING PROTEIN-RELATED"/>
    <property type="match status" value="1"/>
</dbReference>
<dbReference type="GO" id="GO:0004252">
    <property type="term" value="F:serine-type endopeptidase activity"/>
    <property type="evidence" value="ECO:0007669"/>
    <property type="project" value="UniProtKB-UniRule"/>
</dbReference>